<proteinExistence type="predicted"/>
<reference evidence="1 2" key="1">
    <citation type="submission" date="2023-09" db="EMBL/GenBank/DDBJ databases">
        <title>Genome completion map analysis of the actinomycetes C11-1.</title>
        <authorList>
            <person name="Qin P."/>
            <person name="Guan P."/>
        </authorList>
    </citation>
    <scope>NUCLEOTIDE SEQUENCE [LARGE SCALE GENOMIC DNA]</scope>
    <source>
        <strain evidence="1 2">C11-1</strain>
    </source>
</reference>
<sequence>MAKDQIEHIRTERPSAPATALAAQHGLGDWVDTFATKQGFGWKKWRDWRLYFFTGGMAVTAPTGFTAAYDWGTVRVLQYRTTVNGAASEACSTLIDPAGRALTIGFGRPPLFKSDKTVLGVTSWECGAGFLYPHLWGDHIQGRVTQAQLGGAIARVQQGESVNFGPYTVNRDGVSDKKYSAAWPEIIEIGFGAGAFMFNGHQRRSTVPEGAEVFRIPNLDLFVKLCRHLSPNLKD</sequence>
<dbReference type="InterPro" id="IPR046492">
    <property type="entry name" value="DUF6585"/>
</dbReference>
<dbReference type="Pfam" id="PF20226">
    <property type="entry name" value="DUF6585"/>
    <property type="match status" value="1"/>
</dbReference>
<keyword evidence="2" id="KW-1185">Reference proteome</keyword>
<dbReference type="EMBL" id="CP134500">
    <property type="protein sequence ID" value="WNF28649.1"/>
    <property type="molecule type" value="Genomic_DNA"/>
</dbReference>
<gene>
    <name evidence="1" type="ORF">RI138_18420</name>
</gene>
<organism evidence="1 2">
    <name type="scientific">Streptomyces durocortorensis</name>
    <dbReference type="NCBI Taxonomy" id="2811104"/>
    <lineage>
        <taxon>Bacteria</taxon>
        <taxon>Bacillati</taxon>
        <taxon>Actinomycetota</taxon>
        <taxon>Actinomycetes</taxon>
        <taxon>Kitasatosporales</taxon>
        <taxon>Streptomycetaceae</taxon>
        <taxon>Streptomyces</taxon>
    </lineage>
</organism>
<name>A0ABY9VZK3_9ACTN</name>
<evidence type="ECO:0000313" key="2">
    <source>
        <dbReference type="Proteomes" id="UP001303236"/>
    </source>
</evidence>
<evidence type="ECO:0000313" key="1">
    <source>
        <dbReference type="EMBL" id="WNF28649.1"/>
    </source>
</evidence>
<protein>
    <submittedName>
        <fullName evidence="1">Uncharacterized protein</fullName>
    </submittedName>
</protein>
<dbReference type="Proteomes" id="UP001303236">
    <property type="component" value="Chromosome"/>
</dbReference>
<accession>A0ABY9VZK3</accession>